<keyword evidence="4" id="KW-1003">Cell membrane</keyword>
<keyword evidence="5 9" id="KW-0812">Transmembrane</keyword>
<feature type="transmembrane region" description="Helical" evidence="9">
    <location>
        <begin position="101"/>
        <end position="124"/>
    </location>
</feature>
<evidence type="ECO:0000256" key="8">
    <source>
        <dbReference type="ARBA" id="ARBA00023136"/>
    </source>
</evidence>
<name>A0A0D0NK87_9RHOB</name>
<dbReference type="GO" id="GO:0005886">
    <property type="term" value="C:plasma membrane"/>
    <property type="evidence" value="ECO:0007669"/>
    <property type="project" value="UniProtKB-SubCell"/>
</dbReference>
<evidence type="ECO:0000256" key="2">
    <source>
        <dbReference type="ARBA" id="ARBA00022448"/>
    </source>
</evidence>
<keyword evidence="3" id="KW-0050">Antiport</keyword>
<evidence type="ECO:0000256" key="1">
    <source>
        <dbReference type="ARBA" id="ARBA00004651"/>
    </source>
</evidence>
<dbReference type="PANTHER" id="PTHR32507:SF8">
    <property type="entry name" value="CNH1P"/>
    <property type="match status" value="1"/>
</dbReference>
<dbReference type="GO" id="GO:1902600">
    <property type="term" value="P:proton transmembrane transport"/>
    <property type="evidence" value="ECO:0007669"/>
    <property type="project" value="InterPro"/>
</dbReference>
<keyword evidence="12" id="KW-1185">Reference proteome</keyword>
<gene>
    <name evidence="11" type="ORF">Wenmar_02445</name>
</gene>
<feature type="transmembrane region" description="Helical" evidence="9">
    <location>
        <begin position="324"/>
        <end position="343"/>
    </location>
</feature>
<dbReference type="GO" id="GO:0015297">
    <property type="term" value="F:antiporter activity"/>
    <property type="evidence" value="ECO:0007669"/>
    <property type="project" value="UniProtKB-KW"/>
</dbReference>
<evidence type="ECO:0000256" key="4">
    <source>
        <dbReference type="ARBA" id="ARBA00022475"/>
    </source>
</evidence>
<dbReference type="Proteomes" id="UP000035100">
    <property type="component" value="Unassembled WGS sequence"/>
</dbReference>
<evidence type="ECO:0000259" key="10">
    <source>
        <dbReference type="Pfam" id="PF00999"/>
    </source>
</evidence>
<feature type="transmembrane region" description="Helical" evidence="9">
    <location>
        <begin position="298"/>
        <end position="318"/>
    </location>
</feature>
<feature type="domain" description="Cation/H+ exchanger transmembrane" evidence="10">
    <location>
        <begin position="39"/>
        <end position="404"/>
    </location>
</feature>
<feature type="transmembrane region" description="Helical" evidence="9">
    <location>
        <begin position="237"/>
        <end position="256"/>
    </location>
</feature>
<keyword evidence="8 9" id="KW-0472">Membrane</keyword>
<feature type="transmembrane region" description="Helical" evidence="9">
    <location>
        <begin position="355"/>
        <end position="376"/>
    </location>
</feature>
<comment type="caution">
    <text evidence="11">The sequence shown here is derived from an EMBL/GenBank/DDBJ whole genome shotgun (WGS) entry which is preliminary data.</text>
</comment>
<accession>A0A0D0NK87</accession>
<evidence type="ECO:0000256" key="7">
    <source>
        <dbReference type="ARBA" id="ARBA00023065"/>
    </source>
</evidence>
<protein>
    <submittedName>
        <fullName evidence="11">Sodium/proton antiporter, CPA1 family</fullName>
    </submittedName>
</protein>
<dbReference type="STRING" id="1123501.Wenmar_02445"/>
<organism evidence="11 12">
    <name type="scientific">Wenxinia marina DSM 24838</name>
    <dbReference type="NCBI Taxonomy" id="1123501"/>
    <lineage>
        <taxon>Bacteria</taxon>
        <taxon>Pseudomonadati</taxon>
        <taxon>Pseudomonadota</taxon>
        <taxon>Alphaproteobacteria</taxon>
        <taxon>Rhodobacterales</taxon>
        <taxon>Roseobacteraceae</taxon>
        <taxon>Wenxinia</taxon>
    </lineage>
</organism>
<dbReference type="InterPro" id="IPR006153">
    <property type="entry name" value="Cation/H_exchanger_TM"/>
</dbReference>
<feature type="transmembrane region" description="Helical" evidence="9">
    <location>
        <begin position="382"/>
        <end position="401"/>
    </location>
</feature>
<dbReference type="PATRIC" id="fig|1123501.6.peg.2558"/>
<dbReference type="PANTHER" id="PTHR32507">
    <property type="entry name" value="NA(+)/H(+) ANTIPORTER 1"/>
    <property type="match status" value="1"/>
</dbReference>
<dbReference type="eggNOG" id="COG0025">
    <property type="taxonomic scope" value="Bacteria"/>
</dbReference>
<keyword evidence="2" id="KW-0813">Transport</keyword>
<dbReference type="RefSeq" id="WP_018301356.1">
    <property type="nucleotide sequence ID" value="NZ_KB902277.1"/>
</dbReference>
<dbReference type="Gene3D" id="1.20.1530.20">
    <property type="match status" value="1"/>
</dbReference>
<feature type="transmembrane region" description="Helical" evidence="9">
    <location>
        <begin position="12"/>
        <end position="29"/>
    </location>
</feature>
<dbReference type="InterPro" id="IPR038770">
    <property type="entry name" value="Na+/solute_symporter_sf"/>
</dbReference>
<evidence type="ECO:0000256" key="6">
    <source>
        <dbReference type="ARBA" id="ARBA00022989"/>
    </source>
</evidence>
<dbReference type="OrthoDB" id="9810860at2"/>
<reference evidence="11 12" key="1">
    <citation type="submission" date="2013-01" db="EMBL/GenBank/DDBJ databases">
        <authorList>
            <person name="Fiebig A."/>
            <person name="Goeker M."/>
            <person name="Klenk H.-P.P."/>
        </authorList>
    </citation>
    <scope>NUCLEOTIDE SEQUENCE [LARGE SCALE GENOMIC DNA]</scope>
    <source>
        <strain evidence="11 12">DSM 24838</strain>
    </source>
</reference>
<dbReference type="AlphaFoldDB" id="A0A0D0NK87"/>
<evidence type="ECO:0000256" key="3">
    <source>
        <dbReference type="ARBA" id="ARBA00022449"/>
    </source>
</evidence>
<dbReference type="Pfam" id="PF00999">
    <property type="entry name" value="Na_H_Exchanger"/>
    <property type="match status" value="1"/>
</dbReference>
<evidence type="ECO:0000313" key="12">
    <source>
        <dbReference type="Proteomes" id="UP000035100"/>
    </source>
</evidence>
<keyword evidence="7" id="KW-0406">Ion transport</keyword>
<keyword evidence="6 9" id="KW-1133">Transmembrane helix</keyword>
<evidence type="ECO:0000256" key="9">
    <source>
        <dbReference type="SAM" id="Phobius"/>
    </source>
</evidence>
<evidence type="ECO:0000313" key="11">
    <source>
        <dbReference type="EMBL" id="KIQ68720.1"/>
    </source>
</evidence>
<evidence type="ECO:0000256" key="5">
    <source>
        <dbReference type="ARBA" id="ARBA00022692"/>
    </source>
</evidence>
<proteinExistence type="predicted"/>
<feature type="transmembrane region" description="Helical" evidence="9">
    <location>
        <begin position="67"/>
        <end position="89"/>
    </location>
</feature>
<feature type="transmembrane region" description="Helical" evidence="9">
    <location>
        <begin position="206"/>
        <end position="225"/>
    </location>
</feature>
<dbReference type="EMBL" id="AONG01000012">
    <property type="protein sequence ID" value="KIQ68720.1"/>
    <property type="molecule type" value="Genomic_DNA"/>
</dbReference>
<sequence>MDSAFFGLDPYHILLLALGTALLLSYWLPRLIFRRAPAATALLMVFGVLMGFAMPQLFTGIDPTENPALWEISAELVVIVVLFGTGLRIDELGSLRIWRPTIGLLAITMPLTIAAIALAGWSLAGMTVAGAILLGAVLAPTDPVLAGDIQVGPPLEGREHPARFALTTEAGLNDGLAFPFVYLALLIAERGAAPSLWLAEWLTIDVAYRIGVGVLLGAAIGWVLGRILFAVPSWNTLAASGPGVIALAGVFITYGFVELLEGYGFIAAFVAGVVCRRAESGHAFHGRLHGFLESVEHAITAILLVLLGGIMPLLWGHLSWPHTVIGFGLILLVRPLAGLVGLIPSGRPMRERAVVAFYGVRGIGSVYYLGYAATHVEFIDEGALWAVVVFTIFASTVVHGLTAKYSVELLEDDPGGRAA</sequence>
<comment type="subcellular location">
    <subcellularLocation>
        <location evidence="1">Cell membrane</location>
        <topology evidence="1">Multi-pass membrane protein</topology>
    </subcellularLocation>
</comment>
<feature type="transmembrane region" description="Helical" evidence="9">
    <location>
        <begin position="41"/>
        <end position="61"/>
    </location>
</feature>